<dbReference type="Pfam" id="PF01144">
    <property type="entry name" value="CoA_trans"/>
    <property type="match status" value="1"/>
</dbReference>
<dbReference type="SUPFAM" id="SSF100950">
    <property type="entry name" value="NagB/RpiA/CoA transferase-like"/>
    <property type="match status" value="1"/>
</dbReference>
<comment type="caution">
    <text evidence="1">The sequence shown here is derived from an EMBL/GenBank/DDBJ whole genome shotgun (WGS) entry which is preliminary data.</text>
</comment>
<accession>A0A9D2VDX1</accession>
<dbReference type="Gene3D" id="3.40.1080.10">
    <property type="entry name" value="Glutaconate Coenzyme A-transferase"/>
    <property type="match status" value="1"/>
</dbReference>
<feature type="non-terminal residue" evidence="1">
    <location>
        <position position="34"/>
    </location>
</feature>
<protein>
    <submittedName>
        <fullName evidence="1">Succinyl-CoA--3-ketoacid-CoA transferase</fullName>
    </submittedName>
</protein>
<dbReference type="EMBL" id="DYTQ01000018">
    <property type="protein sequence ID" value="HJH23153.1"/>
    <property type="molecule type" value="Genomic_DNA"/>
</dbReference>
<dbReference type="InterPro" id="IPR037171">
    <property type="entry name" value="NagB/RpiA_transferase-like"/>
</dbReference>
<keyword evidence="1" id="KW-0808">Transferase</keyword>
<dbReference type="RefSeq" id="WP_276829976.1">
    <property type="nucleotide sequence ID" value="NZ_DYTQ01000018.1"/>
</dbReference>
<dbReference type="AlphaFoldDB" id="A0A9D2VDX1"/>
<reference evidence="1" key="1">
    <citation type="journal article" date="2021" name="PeerJ">
        <title>Extensive microbial diversity within the chicken gut microbiome revealed by metagenomics and culture.</title>
        <authorList>
            <person name="Gilroy R."/>
            <person name="Ravi A."/>
            <person name="Getino M."/>
            <person name="Pursley I."/>
            <person name="Horton D.L."/>
            <person name="Alikhan N.F."/>
            <person name="Baker D."/>
            <person name="Gharbi K."/>
            <person name="Hall N."/>
            <person name="Watson M."/>
            <person name="Adriaenssens E.M."/>
            <person name="Foster-Nyarko E."/>
            <person name="Jarju S."/>
            <person name="Secka A."/>
            <person name="Antonio M."/>
            <person name="Oren A."/>
            <person name="Chaudhuri R.R."/>
            <person name="La Ragione R."/>
            <person name="Hildebrand F."/>
            <person name="Pallen M.J."/>
        </authorList>
    </citation>
    <scope>NUCLEOTIDE SEQUENCE</scope>
    <source>
        <strain evidence="1">CHK175-13533</strain>
    </source>
</reference>
<dbReference type="GO" id="GO:0008410">
    <property type="term" value="F:CoA-transferase activity"/>
    <property type="evidence" value="ECO:0007669"/>
    <property type="project" value="InterPro"/>
</dbReference>
<reference evidence="1" key="2">
    <citation type="submission" date="2021-09" db="EMBL/GenBank/DDBJ databases">
        <authorList>
            <person name="Gilroy R."/>
        </authorList>
    </citation>
    <scope>NUCLEOTIDE SEQUENCE</scope>
    <source>
        <strain evidence="1">CHK175-13533</strain>
    </source>
</reference>
<dbReference type="Proteomes" id="UP000700248">
    <property type="component" value="Unassembled WGS sequence"/>
</dbReference>
<gene>
    <name evidence="1" type="ORF">K8U84_01215</name>
</gene>
<name>A0A9D2VDX1_9BURK</name>
<sequence>MDKVYASAAKALEGLVADGQTIGVGGFGLCGIPE</sequence>
<dbReference type="InterPro" id="IPR004165">
    <property type="entry name" value="CoA_trans_fam_I"/>
</dbReference>
<organism evidence="1 2">
    <name type="scientific">Paenalcaligenes hominis</name>
    <dbReference type="NCBI Taxonomy" id="643674"/>
    <lineage>
        <taxon>Bacteria</taxon>
        <taxon>Pseudomonadati</taxon>
        <taxon>Pseudomonadota</taxon>
        <taxon>Betaproteobacteria</taxon>
        <taxon>Burkholderiales</taxon>
        <taxon>Alcaligenaceae</taxon>
        <taxon>Paenalcaligenes</taxon>
    </lineage>
</organism>
<proteinExistence type="predicted"/>
<evidence type="ECO:0000313" key="1">
    <source>
        <dbReference type="EMBL" id="HJH23153.1"/>
    </source>
</evidence>
<evidence type="ECO:0000313" key="2">
    <source>
        <dbReference type="Proteomes" id="UP000700248"/>
    </source>
</evidence>